<evidence type="ECO:0000313" key="5">
    <source>
        <dbReference type="Proteomes" id="UP000030428"/>
    </source>
</evidence>
<dbReference type="SFLD" id="SFLDG00358">
    <property type="entry name" value="Main_(cytGST)"/>
    <property type="match status" value="1"/>
</dbReference>
<dbReference type="InterPro" id="IPR036249">
    <property type="entry name" value="Thioredoxin-like_sf"/>
</dbReference>
<dbReference type="CDD" id="cd03046">
    <property type="entry name" value="GST_N_GTT1_like"/>
    <property type="match status" value="1"/>
</dbReference>
<organism evidence="4 5">
    <name type="scientific">Candidatus Thiomargarita nelsonii</name>
    <dbReference type="NCBI Taxonomy" id="1003181"/>
    <lineage>
        <taxon>Bacteria</taxon>
        <taxon>Pseudomonadati</taxon>
        <taxon>Pseudomonadota</taxon>
        <taxon>Gammaproteobacteria</taxon>
        <taxon>Thiotrichales</taxon>
        <taxon>Thiotrichaceae</taxon>
        <taxon>Thiomargarita</taxon>
    </lineage>
</organism>
<dbReference type="PROSITE" id="PS50404">
    <property type="entry name" value="GST_NTER"/>
    <property type="match status" value="1"/>
</dbReference>
<dbReference type="AlphaFoldDB" id="A0A0A6P9H5"/>
<evidence type="ECO:0000256" key="1">
    <source>
        <dbReference type="RuleBase" id="RU003494"/>
    </source>
</evidence>
<dbReference type="InterPro" id="IPR036282">
    <property type="entry name" value="Glutathione-S-Trfase_C_sf"/>
</dbReference>
<dbReference type="CDD" id="cd03207">
    <property type="entry name" value="GST_C_8"/>
    <property type="match status" value="1"/>
</dbReference>
<dbReference type="PANTHER" id="PTHR44051">
    <property type="entry name" value="GLUTATHIONE S-TRANSFERASE-RELATED"/>
    <property type="match status" value="1"/>
</dbReference>
<dbReference type="EMBL" id="JSZA02000059">
    <property type="protein sequence ID" value="KHD07368.1"/>
    <property type="molecule type" value="Genomic_DNA"/>
</dbReference>
<dbReference type="Pfam" id="PF02798">
    <property type="entry name" value="GST_N"/>
    <property type="match status" value="1"/>
</dbReference>
<name>A0A0A6P9H5_9GAMM</name>
<dbReference type="InterPro" id="IPR010987">
    <property type="entry name" value="Glutathione-S-Trfase_C-like"/>
</dbReference>
<evidence type="ECO:0000259" key="2">
    <source>
        <dbReference type="PROSITE" id="PS50404"/>
    </source>
</evidence>
<dbReference type="InterPro" id="IPR004046">
    <property type="entry name" value="GST_C"/>
</dbReference>
<dbReference type="InterPro" id="IPR040079">
    <property type="entry name" value="Glutathione_S-Trfase"/>
</dbReference>
<evidence type="ECO:0000259" key="3">
    <source>
        <dbReference type="PROSITE" id="PS50405"/>
    </source>
</evidence>
<dbReference type="PROSITE" id="PS50405">
    <property type="entry name" value="GST_CTER"/>
    <property type="match status" value="1"/>
</dbReference>
<feature type="domain" description="GST C-terminal" evidence="3">
    <location>
        <begin position="85"/>
        <end position="207"/>
    </location>
</feature>
<proteinExistence type="inferred from homology"/>
<dbReference type="PANTHER" id="PTHR44051:SF8">
    <property type="entry name" value="GLUTATHIONE S-TRANSFERASE GSTA"/>
    <property type="match status" value="1"/>
</dbReference>
<dbReference type="SUPFAM" id="SSF52833">
    <property type="entry name" value="Thioredoxin-like"/>
    <property type="match status" value="1"/>
</dbReference>
<dbReference type="Gene3D" id="3.40.30.10">
    <property type="entry name" value="Glutaredoxin"/>
    <property type="match status" value="1"/>
</dbReference>
<dbReference type="Proteomes" id="UP000030428">
    <property type="component" value="Unassembled WGS sequence"/>
</dbReference>
<dbReference type="SFLD" id="SFLDS00019">
    <property type="entry name" value="Glutathione_Transferase_(cytos"/>
    <property type="match status" value="1"/>
</dbReference>
<protein>
    <recommendedName>
        <fullName evidence="6">Glutathione S-transferase</fullName>
    </recommendedName>
</protein>
<accession>A0A0A6P9H5</accession>
<dbReference type="SUPFAM" id="SSF47616">
    <property type="entry name" value="GST C-terminal domain-like"/>
    <property type="match status" value="1"/>
</dbReference>
<keyword evidence="5" id="KW-1185">Reference proteome</keyword>
<dbReference type="InterPro" id="IPR004045">
    <property type="entry name" value="Glutathione_S-Trfase_N"/>
</dbReference>
<comment type="caution">
    <text evidence="4">The sequence shown here is derived from an EMBL/GenBank/DDBJ whole genome shotgun (WGS) entry which is preliminary data.</text>
</comment>
<dbReference type="Gene3D" id="1.20.1050.10">
    <property type="match status" value="1"/>
</dbReference>
<comment type="similarity">
    <text evidence="1">Belongs to the GST superfamily.</text>
</comment>
<dbReference type="Pfam" id="PF00043">
    <property type="entry name" value="GST_C"/>
    <property type="match status" value="1"/>
</dbReference>
<sequence length="207" mass="23455">MIKLYGYPKTRSTRVVWTMEEIGVEYEYVKTSPLREARRSSYLELNPGAKVPTLVDGELVLSESAAICTYLADKYPDAGLVPKPRTAERALYDKWCFFVMTELEQPLWTIFKHQFILPKKWRVSDIIDTALWEFSEVAKVLNIGLGDNEFIVGGHFSVADILVAQTLKFATAINVSIEHESLNAYAKRMLSRSALARAIECEGLSQK</sequence>
<reference evidence="4 5" key="1">
    <citation type="journal article" date="2016" name="Front. Microbiol.">
        <title>Single-Cell (Meta-)Genomics of a Dimorphic Candidatus Thiomargarita nelsonii Reveals Genomic Plasticity.</title>
        <authorList>
            <person name="Flood B.E."/>
            <person name="Fliss P."/>
            <person name="Jones D.S."/>
            <person name="Dick G.J."/>
            <person name="Jain S."/>
            <person name="Kaster A.K."/>
            <person name="Winkel M."/>
            <person name="Mussmann M."/>
            <person name="Bailey J."/>
        </authorList>
    </citation>
    <scope>NUCLEOTIDE SEQUENCE [LARGE SCALE GENOMIC DNA]</scope>
    <source>
        <strain evidence="4">Hydrate Ridge</strain>
    </source>
</reference>
<dbReference type="SFLD" id="SFLDG01150">
    <property type="entry name" value="Main.1:_Beta-like"/>
    <property type="match status" value="1"/>
</dbReference>
<evidence type="ECO:0008006" key="6">
    <source>
        <dbReference type="Google" id="ProtNLM"/>
    </source>
</evidence>
<gene>
    <name evidence="4" type="ORF">PN36_16040</name>
</gene>
<evidence type="ECO:0000313" key="4">
    <source>
        <dbReference type="EMBL" id="KHD07368.1"/>
    </source>
</evidence>
<feature type="domain" description="GST N-terminal" evidence="2">
    <location>
        <begin position="1"/>
        <end position="79"/>
    </location>
</feature>